<dbReference type="InterPro" id="IPR018913">
    <property type="entry name" value="BppU_N"/>
</dbReference>
<proteinExistence type="predicted"/>
<name>A0A8S5R3J5_9CAUD</name>
<keyword evidence="1" id="KW-0175">Coiled coil</keyword>
<organism evidence="3">
    <name type="scientific">Siphoviridae sp. ctdm01</name>
    <dbReference type="NCBI Taxonomy" id="2825585"/>
    <lineage>
        <taxon>Viruses</taxon>
        <taxon>Duplodnaviria</taxon>
        <taxon>Heunggongvirae</taxon>
        <taxon>Uroviricota</taxon>
        <taxon>Caudoviricetes</taxon>
    </lineage>
</organism>
<dbReference type="Gene3D" id="2.60.40.3350">
    <property type="match status" value="1"/>
</dbReference>
<evidence type="ECO:0000259" key="2">
    <source>
        <dbReference type="Pfam" id="PF10651"/>
    </source>
</evidence>
<evidence type="ECO:0000256" key="1">
    <source>
        <dbReference type="SAM" id="Coils"/>
    </source>
</evidence>
<reference evidence="3" key="1">
    <citation type="journal article" date="2021" name="Proc. Natl. Acad. Sci. U.S.A.">
        <title>A Catalog of Tens of Thousands of Viruses from Human Metagenomes Reveals Hidden Associations with Chronic Diseases.</title>
        <authorList>
            <person name="Tisza M.J."/>
            <person name="Buck C.B."/>
        </authorList>
    </citation>
    <scope>NUCLEOTIDE SEQUENCE</scope>
    <source>
        <strain evidence="3">Ctdm01</strain>
    </source>
</reference>
<feature type="domain" description="BppU N-terminal" evidence="2">
    <location>
        <begin position="10"/>
        <end position="138"/>
    </location>
</feature>
<feature type="coiled-coil region" evidence="1">
    <location>
        <begin position="521"/>
        <end position="548"/>
    </location>
</feature>
<protein>
    <submittedName>
        <fullName evidence="3">Baseplate component</fullName>
    </submittedName>
</protein>
<accession>A0A8S5R3J5</accession>
<dbReference type="EMBL" id="BK057820">
    <property type="protein sequence ID" value="DAE25659.1"/>
    <property type="molecule type" value="Genomic_DNA"/>
</dbReference>
<evidence type="ECO:0000313" key="3">
    <source>
        <dbReference type="EMBL" id="DAE25659.1"/>
    </source>
</evidence>
<sequence length="552" mass="61089">MNKQCYRKSLDLQKNGVQWSVDIKKNDVNSRKIVISLTDGGKTFNLDENMIVTVYAKKPDENIIYSNCKIESGLVIFEPTKQCISAEGTVNCELRIYSANSSGSQLLTSPRFSIEVYGILSNEEHLVSTNEYSALTEATLKAQEATDKANDVTDEITQKLENGELKGEKGEQGPQGEQGIQGVPGTTDYTALQNLPRTLCSGTLELTAIADGGYEASDATSVTYNGVEKFKLDKGNLLFLKDNTVNIQTGFGCYCIDSIPEKVNDDWTDYYGVTEKELQDEIKTVNSALGNHQRSFDADNGLSFNRTKTILSLNNGSTVLKKADMLTAITDSGRYDIAESGDMLIGFPGVTDFTPFTLKVVKGDIVKILFDTIKNVTDILYIGDISPNMTEKEIASTKKYIKNPLFDMTIFELNVDSEQKCYKENSIMESLYINPFTDIYDLICRVDNIPSGSIGLIMATSKKDEFGNYLYRKVSLASGLTMETSATATRLKVLPAQLNLSESNITYEHEGTNDETLKAFAENVYSYIDDLQAQIDELKKAIQPTNSEVSEN</sequence>
<feature type="coiled-coil region" evidence="1">
    <location>
        <begin position="135"/>
        <end position="162"/>
    </location>
</feature>
<dbReference type="Pfam" id="PF10651">
    <property type="entry name" value="BppU_N"/>
    <property type="match status" value="1"/>
</dbReference>